<dbReference type="InterPro" id="IPR051678">
    <property type="entry name" value="AGP_Transferase"/>
</dbReference>
<feature type="compositionally biased region" description="Basic and acidic residues" evidence="1">
    <location>
        <begin position="537"/>
        <end position="558"/>
    </location>
</feature>
<feature type="compositionally biased region" description="Basic and acidic residues" evidence="1">
    <location>
        <begin position="517"/>
        <end position="527"/>
    </location>
</feature>
<dbReference type="GeneID" id="92033392"/>
<evidence type="ECO:0000259" key="2">
    <source>
        <dbReference type="Pfam" id="PF01636"/>
    </source>
</evidence>
<organism evidence="3 4">
    <name type="scientific">Phyllosticta citribraziliensis</name>
    <dbReference type="NCBI Taxonomy" id="989973"/>
    <lineage>
        <taxon>Eukaryota</taxon>
        <taxon>Fungi</taxon>
        <taxon>Dikarya</taxon>
        <taxon>Ascomycota</taxon>
        <taxon>Pezizomycotina</taxon>
        <taxon>Dothideomycetes</taxon>
        <taxon>Dothideomycetes incertae sedis</taxon>
        <taxon>Botryosphaeriales</taxon>
        <taxon>Phyllostictaceae</taxon>
        <taxon>Phyllosticta</taxon>
    </lineage>
</organism>
<dbReference type="PANTHER" id="PTHR21310:SF37">
    <property type="entry name" value="AMINOGLYCOSIDE PHOSPHOTRANSFERASE DOMAIN-CONTAINING PROTEIN"/>
    <property type="match status" value="1"/>
</dbReference>
<accession>A0ABR1LL97</accession>
<dbReference type="RefSeq" id="XP_066654389.1">
    <property type="nucleotide sequence ID" value="XM_066800486.1"/>
</dbReference>
<dbReference type="SUPFAM" id="SSF56112">
    <property type="entry name" value="Protein kinase-like (PK-like)"/>
    <property type="match status" value="1"/>
</dbReference>
<evidence type="ECO:0000256" key="1">
    <source>
        <dbReference type="SAM" id="MobiDB-lite"/>
    </source>
</evidence>
<dbReference type="InterPro" id="IPR002575">
    <property type="entry name" value="Aminoglycoside_PTrfase"/>
</dbReference>
<keyword evidence="4" id="KW-1185">Reference proteome</keyword>
<evidence type="ECO:0000313" key="3">
    <source>
        <dbReference type="EMBL" id="KAK7535973.1"/>
    </source>
</evidence>
<sequence>MNNDVVTEDVYKKNGLRFGDNLIKNQQWVREEVGRIRGSSEPANISKLVGGSFNFGLVMEFVEGGEPWLARFPNMDMVMFPDEKMLNEIAVMEYLRDRTSLPVPEVITYSLTDQSPHGIGPYMITTFIRGGTRLIDLLRENPADRASALNLGLSEEVLVKAYRAMAKITLELSRCVFDRIGSMEKTFSDGRAVWNVEHRRPVTHCMNETVRCCGMPPELLVQGSFDMADKYFAALVDERMLQLRAQRNAADFMSRKDDTRDYMDLCAEDCREKFLARHLFRESVLPNFTAPPSLPTAALFCDDLSPGNVLVDNDFNIIAVLDWEFSYAAPYQYTCSPPPWLLVCKPGDWIWDHGKTNFVDTYRPKFELFLKVLRELEDEAAITNDDDGNAAFADCKLPPRPRLSELMEQSWDDGTFWFVQGLRNSNDFDQIYWDCLDERFHGTRASELEREKLLGEETRREMELLVERKLEDLKLYNAELEVFRKMKKMEEESQEGEKTKEVEHENAGEEVEVEGQAEQKNEGKSEEKEAEEGENQDVGKEVEVKGQMEEGTEEKKWK</sequence>
<reference evidence="3 4" key="1">
    <citation type="submission" date="2024-04" db="EMBL/GenBank/DDBJ databases">
        <title>Phyllosticta paracitricarpa is synonymous to the EU quarantine fungus P. citricarpa based on phylogenomic analyses.</title>
        <authorList>
            <consortium name="Lawrence Berkeley National Laboratory"/>
            <person name="Van ingen-buijs V.A."/>
            <person name="Van westerhoven A.C."/>
            <person name="Haridas S."/>
            <person name="Skiadas P."/>
            <person name="Martin F."/>
            <person name="Groenewald J.Z."/>
            <person name="Crous P.W."/>
            <person name="Seidl M.F."/>
        </authorList>
    </citation>
    <scope>NUCLEOTIDE SEQUENCE [LARGE SCALE GENOMIC DNA]</scope>
    <source>
        <strain evidence="3 4">CPC 17464</strain>
    </source>
</reference>
<name>A0ABR1LL97_9PEZI</name>
<dbReference type="Pfam" id="PF01636">
    <property type="entry name" value="APH"/>
    <property type="match status" value="1"/>
</dbReference>
<protein>
    <recommendedName>
        <fullName evidence="2">Aminoglycoside phosphotransferase domain-containing protein</fullName>
    </recommendedName>
</protein>
<feature type="region of interest" description="Disordered" evidence="1">
    <location>
        <begin position="490"/>
        <end position="558"/>
    </location>
</feature>
<feature type="compositionally biased region" description="Basic and acidic residues" evidence="1">
    <location>
        <begin position="490"/>
        <end position="507"/>
    </location>
</feature>
<dbReference type="PANTHER" id="PTHR21310">
    <property type="entry name" value="AMINOGLYCOSIDE PHOSPHOTRANSFERASE-RELATED-RELATED"/>
    <property type="match status" value="1"/>
</dbReference>
<dbReference type="EMBL" id="JBBPEH010000007">
    <property type="protein sequence ID" value="KAK7535973.1"/>
    <property type="molecule type" value="Genomic_DNA"/>
</dbReference>
<evidence type="ECO:0000313" key="4">
    <source>
        <dbReference type="Proteomes" id="UP001360953"/>
    </source>
</evidence>
<feature type="domain" description="Aminoglycoside phosphotransferase" evidence="2">
    <location>
        <begin position="67"/>
        <end position="330"/>
    </location>
</feature>
<dbReference type="InterPro" id="IPR011009">
    <property type="entry name" value="Kinase-like_dom_sf"/>
</dbReference>
<proteinExistence type="predicted"/>
<gene>
    <name evidence="3" type="ORF">J3D65DRAFT_626969</name>
</gene>
<comment type="caution">
    <text evidence="3">The sequence shown here is derived from an EMBL/GenBank/DDBJ whole genome shotgun (WGS) entry which is preliminary data.</text>
</comment>
<dbReference type="Proteomes" id="UP001360953">
    <property type="component" value="Unassembled WGS sequence"/>
</dbReference>